<dbReference type="Pfam" id="PF25598">
    <property type="entry name" value="ARM_PUB"/>
    <property type="match status" value="1"/>
</dbReference>
<feature type="repeat" description="ARM" evidence="7">
    <location>
        <begin position="406"/>
        <end position="448"/>
    </location>
</feature>
<feature type="compositionally biased region" description="Acidic residues" evidence="8">
    <location>
        <begin position="239"/>
        <end position="248"/>
    </location>
</feature>
<dbReference type="InterPro" id="IPR016024">
    <property type="entry name" value="ARM-type_fold"/>
</dbReference>
<dbReference type="Gene3D" id="3.30.40.10">
    <property type="entry name" value="Zinc/RING finger domain, C3HC4 (zinc finger)"/>
    <property type="match status" value="1"/>
</dbReference>
<dbReference type="PANTHER" id="PTHR23315">
    <property type="entry name" value="U BOX DOMAIN-CONTAINING"/>
    <property type="match status" value="1"/>
</dbReference>
<proteinExistence type="predicted"/>
<dbReference type="EMBL" id="GEDG01005527">
    <property type="protein sequence ID" value="JAP32933.1"/>
    <property type="molecule type" value="Transcribed_RNA"/>
</dbReference>
<evidence type="ECO:0000256" key="6">
    <source>
        <dbReference type="ARBA" id="ARBA00022786"/>
    </source>
</evidence>
<dbReference type="PROSITE" id="PS50176">
    <property type="entry name" value="ARM_REPEAT"/>
    <property type="match status" value="2"/>
</dbReference>
<dbReference type="AlphaFoldDB" id="A0A0V0IJZ5"/>
<name>A0A0V0IJZ5_SOLCH</name>
<feature type="region of interest" description="Disordered" evidence="8">
    <location>
        <begin position="230"/>
        <end position="263"/>
    </location>
</feature>
<dbReference type="FunFam" id="1.25.10.10:FF:000343">
    <property type="entry name" value="RING-type E3 ubiquitin transferase"/>
    <property type="match status" value="1"/>
</dbReference>
<reference evidence="10" key="1">
    <citation type="submission" date="2015-12" db="EMBL/GenBank/DDBJ databases">
        <title>Gene expression during late stages of embryo sac development: a critical building block for successful pollen-pistil interactions.</title>
        <authorList>
            <person name="Liu Y."/>
            <person name="Joly V."/>
            <person name="Sabar M."/>
            <person name="Matton D.P."/>
        </authorList>
    </citation>
    <scope>NUCLEOTIDE SEQUENCE</scope>
</reference>
<dbReference type="Gene3D" id="1.25.10.10">
    <property type="entry name" value="Leucine-rich Repeat Variant"/>
    <property type="match status" value="3"/>
</dbReference>
<dbReference type="FunFam" id="1.25.10.10:FF:000425">
    <property type="entry name" value="RING-type E3 ubiquitin transferase"/>
    <property type="match status" value="1"/>
</dbReference>
<evidence type="ECO:0000256" key="7">
    <source>
        <dbReference type="PROSITE-ProRule" id="PRU00259"/>
    </source>
</evidence>
<comment type="catalytic activity">
    <reaction evidence="1">
        <text>S-ubiquitinyl-[E2 ubiquitin-conjugating enzyme]-L-cysteine + [acceptor protein]-L-lysine = [E2 ubiquitin-conjugating enzyme]-L-cysteine + N(6)-ubiquitinyl-[acceptor protein]-L-lysine.</text>
        <dbReference type="EC" id="2.3.2.27"/>
    </reaction>
</comment>
<dbReference type="GO" id="GO:0016567">
    <property type="term" value="P:protein ubiquitination"/>
    <property type="evidence" value="ECO:0007669"/>
    <property type="project" value="UniProtKB-UniPathway"/>
</dbReference>
<evidence type="ECO:0000256" key="2">
    <source>
        <dbReference type="ARBA" id="ARBA00004906"/>
    </source>
</evidence>
<evidence type="ECO:0000256" key="3">
    <source>
        <dbReference type="ARBA" id="ARBA00012483"/>
    </source>
</evidence>
<evidence type="ECO:0000256" key="1">
    <source>
        <dbReference type="ARBA" id="ARBA00000900"/>
    </source>
</evidence>
<dbReference type="SMART" id="SM00185">
    <property type="entry name" value="ARM"/>
    <property type="match status" value="6"/>
</dbReference>
<organism evidence="10">
    <name type="scientific">Solanum chacoense</name>
    <name type="common">Chaco potato</name>
    <dbReference type="NCBI Taxonomy" id="4108"/>
    <lineage>
        <taxon>Eukaryota</taxon>
        <taxon>Viridiplantae</taxon>
        <taxon>Streptophyta</taxon>
        <taxon>Embryophyta</taxon>
        <taxon>Tracheophyta</taxon>
        <taxon>Spermatophyta</taxon>
        <taxon>Magnoliopsida</taxon>
        <taxon>eudicotyledons</taxon>
        <taxon>Gunneridae</taxon>
        <taxon>Pentapetalae</taxon>
        <taxon>asterids</taxon>
        <taxon>lamiids</taxon>
        <taxon>Solanales</taxon>
        <taxon>Solanaceae</taxon>
        <taxon>Solanoideae</taxon>
        <taxon>Solaneae</taxon>
        <taxon>Solanum</taxon>
    </lineage>
</organism>
<dbReference type="InterPro" id="IPR045210">
    <property type="entry name" value="RING-Ubox_PUB"/>
</dbReference>
<feature type="repeat" description="ARM" evidence="7">
    <location>
        <begin position="488"/>
        <end position="530"/>
    </location>
</feature>
<sequence length="649" mass="70661">MAGGEPTAVAGDSTKIPLQVVHDVCRISGAGFAGFFKKDCTDLARRVSLLAYLLEEIRDSNTHLGSSSSSHDSCLYDLSIALKAAKRLLLAANDFDPKISADAERKKIVFQFQCVTWKLVKSLGSLPYDQFDISEEVQEQVELVRAQLRRATEKYGRPVKSNLLSRASSQPLDKEIDLLHSGNSGIGTLHIENIGNIDHEVRPKVGRVPRGSVRNRNYCSQIVQESERIGHSSKLSEVGDLEISGEDDSPFKSHEESKKSNCPVTPTEFICPISLELMRDPVIVAATGQTYERSYIQQWIDGGHTTCPKTQQQLHNLTLTPNYALKNLIIDWCAKNNILQPTVFANGKIKKSDGSFRYVIGEIGAMEVLVRKLSSRFVEDCRAAVAEIRSLSKRSTDNRVLIAEAGAIPVLVNLLTSEDGQIQENAVTSILNLSIFDNNKGLIMLASAVPSIVQVLRAGSMEAKENAAATIFSLSLGDENKIIIGASGAIPALVELLQTGSTRGKKDAATALFNLCIYQGNKGRAVRAGIIPALLMMLKDSSNCMVDEALTILSVLASHQEAKAAIGKASTIPVLIDLLRTGLPRNKENAAAILLSLCKRDTVNLSCLCRLGAVIPLTELTKSGTERAKRKATSLLEHIRKSQQHSMRN</sequence>
<dbReference type="FunFam" id="3.30.40.10:FF:000442">
    <property type="entry name" value="RING-type E3 ubiquitin transferase"/>
    <property type="match status" value="1"/>
</dbReference>
<dbReference type="PANTHER" id="PTHR23315:SF299">
    <property type="entry name" value="RING-TYPE E3 UBIQUITIN TRANSFERASE"/>
    <property type="match status" value="1"/>
</dbReference>
<evidence type="ECO:0000259" key="9">
    <source>
        <dbReference type="PROSITE" id="PS51698"/>
    </source>
</evidence>
<dbReference type="SMART" id="SM00504">
    <property type="entry name" value="Ubox"/>
    <property type="match status" value="1"/>
</dbReference>
<evidence type="ECO:0000256" key="8">
    <source>
        <dbReference type="SAM" id="MobiDB-lite"/>
    </source>
</evidence>
<dbReference type="SUPFAM" id="SSF57850">
    <property type="entry name" value="RING/U-box"/>
    <property type="match status" value="1"/>
</dbReference>
<dbReference type="InterPro" id="IPR003613">
    <property type="entry name" value="Ubox_domain"/>
</dbReference>
<protein>
    <recommendedName>
        <fullName evidence="3">RING-type E3 ubiquitin transferase</fullName>
        <ecNumber evidence="3">2.3.2.27</ecNumber>
    </recommendedName>
</protein>
<dbReference type="InterPro" id="IPR057623">
    <property type="entry name" value="PUB12-19-like_N"/>
</dbReference>
<dbReference type="CDD" id="cd16664">
    <property type="entry name" value="RING-Ubox_PUB"/>
    <property type="match status" value="1"/>
</dbReference>
<dbReference type="InterPro" id="IPR000225">
    <property type="entry name" value="Armadillo"/>
</dbReference>
<feature type="domain" description="U-box" evidence="9">
    <location>
        <begin position="264"/>
        <end position="339"/>
    </location>
</feature>
<dbReference type="SUPFAM" id="SSF48371">
    <property type="entry name" value="ARM repeat"/>
    <property type="match status" value="1"/>
</dbReference>
<accession>A0A0V0IJZ5</accession>
<dbReference type="PROSITE" id="PS51698">
    <property type="entry name" value="U_BOX"/>
    <property type="match status" value="1"/>
</dbReference>
<dbReference type="GO" id="GO:0061630">
    <property type="term" value="F:ubiquitin protein ligase activity"/>
    <property type="evidence" value="ECO:0007669"/>
    <property type="project" value="UniProtKB-EC"/>
</dbReference>
<dbReference type="Pfam" id="PF25368">
    <property type="entry name" value="PUB10_N"/>
    <property type="match status" value="1"/>
</dbReference>
<dbReference type="Pfam" id="PF04564">
    <property type="entry name" value="U-box"/>
    <property type="match status" value="1"/>
</dbReference>
<dbReference type="EC" id="2.3.2.27" evidence="3"/>
<dbReference type="InterPro" id="IPR013083">
    <property type="entry name" value="Znf_RING/FYVE/PHD"/>
</dbReference>
<keyword evidence="4" id="KW-0808">Transferase</keyword>
<comment type="pathway">
    <text evidence="2">Protein modification; protein ubiquitination.</text>
</comment>
<keyword evidence="5" id="KW-0677">Repeat</keyword>
<evidence type="ECO:0000256" key="4">
    <source>
        <dbReference type="ARBA" id="ARBA00022679"/>
    </source>
</evidence>
<dbReference type="FunFam" id="1.25.10.10:FF:000341">
    <property type="entry name" value="RING-type E3 ubiquitin transferase"/>
    <property type="match status" value="1"/>
</dbReference>
<feature type="compositionally biased region" description="Basic and acidic residues" evidence="8">
    <location>
        <begin position="249"/>
        <end position="259"/>
    </location>
</feature>
<dbReference type="UniPathway" id="UPA00143"/>
<evidence type="ECO:0000313" key="10">
    <source>
        <dbReference type="EMBL" id="JAP32933.1"/>
    </source>
</evidence>
<dbReference type="InterPro" id="IPR011989">
    <property type="entry name" value="ARM-like"/>
</dbReference>
<evidence type="ECO:0000256" key="5">
    <source>
        <dbReference type="ARBA" id="ARBA00022737"/>
    </source>
</evidence>
<dbReference type="InterPro" id="IPR058678">
    <property type="entry name" value="ARM_PUB"/>
</dbReference>
<keyword evidence="6" id="KW-0833">Ubl conjugation pathway</keyword>